<dbReference type="Pfam" id="PF14155">
    <property type="entry name" value="DUF4307"/>
    <property type="match status" value="1"/>
</dbReference>
<keyword evidence="2" id="KW-0812">Transmembrane</keyword>
<protein>
    <submittedName>
        <fullName evidence="3">DUF4307 domain-containing protein</fullName>
    </submittedName>
</protein>
<dbReference type="RefSeq" id="WP_386764573.1">
    <property type="nucleotide sequence ID" value="NZ_JBHSTI010000008.1"/>
</dbReference>
<sequence>MTEPATEPRREARTGLLLTPAMAARYGVRRTNPVVIGVLAVLVIGFVAGVLGLGYRLATPDTQSKLLAFTVVSPQQVDVTFEVRRNSLDETFCVLRARAEDHTDVGYASIRITPGRDYVQVTYPLATYAEATSAEVLDCTAGQPPRVDPPGFLPGTTNPPQIPVVDGS</sequence>
<evidence type="ECO:0000256" key="2">
    <source>
        <dbReference type="SAM" id="Phobius"/>
    </source>
</evidence>
<dbReference type="Proteomes" id="UP001596138">
    <property type="component" value="Unassembled WGS sequence"/>
</dbReference>
<reference evidence="4" key="1">
    <citation type="journal article" date="2019" name="Int. J. Syst. Evol. Microbiol.">
        <title>The Global Catalogue of Microorganisms (GCM) 10K type strain sequencing project: providing services to taxonomists for standard genome sequencing and annotation.</title>
        <authorList>
            <consortium name="The Broad Institute Genomics Platform"/>
            <consortium name="The Broad Institute Genome Sequencing Center for Infectious Disease"/>
            <person name="Wu L."/>
            <person name="Ma J."/>
        </authorList>
    </citation>
    <scope>NUCLEOTIDE SEQUENCE [LARGE SCALE GENOMIC DNA]</scope>
    <source>
        <strain evidence="4">CGMCC 4.7317</strain>
    </source>
</reference>
<evidence type="ECO:0000256" key="1">
    <source>
        <dbReference type="SAM" id="MobiDB-lite"/>
    </source>
</evidence>
<feature type="transmembrane region" description="Helical" evidence="2">
    <location>
        <begin position="34"/>
        <end position="55"/>
    </location>
</feature>
<evidence type="ECO:0000313" key="3">
    <source>
        <dbReference type="EMBL" id="MFC6237349.1"/>
    </source>
</evidence>
<evidence type="ECO:0000313" key="4">
    <source>
        <dbReference type="Proteomes" id="UP001596138"/>
    </source>
</evidence>
<accession>A0ABW1SZC8</accession>
<gene>
    <name evidence="3" type="ORF">ACFQGU_05640</name>
</gene>
<dbReference type="EMBL" id="JBHSTI010000008">
    <property type="protein sequence ID" value="MFC6237349.1"/>
    <property type="molecule type" value="Genomic_DNA"/>
</dbReference>
<keyword evidence="2" id="KW-0472">Membrane</keyword>
<feature type="region of interest" description="Disordered" evidence="1">
    <location>
        <begin position="148"/>
        <end position="168"/>
    </location>
</feature>
<keyword evidence="2" id="KW-1133">Transmembrane helix</keyword>
<organism evidence="3 4">
    <name type="scientific">Longivirga aurantiaca</name>
    <dbReference type="NCBI Taxonomy" id="1837743"/>
    <lineage>
        <taxon>Bacteria</taxon>
        <taxon>Bacillati</taxon>
        <taxon>Actinomycetota</taxon>
        <taxon>Actinomycetes</taxon>
        <taxon>Sporichthyales</taxon>
        <taxon>Sporichthyaceae</taxon>
        <taxon>Longivirga</taxon>
    </lineage>
</organism>
<proteinExistence type="predicted"/>
<keyword evidence="4" id="KW-1185">Reference proteome</keyword>
<name>A0ABW1SZC8_9ACTN</name>
<dbReference type="InterPro" id="IPR025443">
    <property type="entry name" value="DUF4307"/>
</dbReference>
<comment type="caution">
    <text evidence="3">The sequence shown here is derived from an EMBL/GenBank/DDBJ whole genome shotgun (WGS) entry which is preliminary data.</text>
</comment>